<evidence type="ECO:0000313" key="3">
    <source>
        <dbReference type="Proteomes" id="UP000059680"/>
    </source>
</evidence>
<accession>A0A0P0Y7U0</accession>
<evidence type="ECO:0000256" key="1">
    <source>
        <dbReference type="SAM" id="MobiDB-lite"/>
    </source>
</evidence>
<gene>
    <name evidence="2" type="ordered locus">Os12g0188802</name>
    <name evidence="2" type="ORF">OSNPB_120188802</name>
</gene>
<dbReference type="EMBL" id="AP014968">
    <property type="protein sequence ID" value="BAT16189.1"/>
    <property type="molecule type" value="Genomic_DNA"/>
</dbReference>
<proteinExistence type="predicted"/>
<organism evidence="2 3">
    <name type="scientific">Oryza sativa subsp. japonica</name>
    <name type="common">Rice</name>
    <dbReference type="NCBI Taxonomy" id="39947"/>
    <lineage>
        <taxon>Eukaryota</taxon>
        <taxon>Viridiplantae</taxon>
        <taxon>Streptophyta</taxon>
        <taxon>Embryophyta</taxon>
        <taxon>Tracheophyta</taxon>
        <taxon>Spermatophyta</taxon>
        <taxon>Magnoliopsida</taxon>
        <taxon>Liliopsida</taxon>
        <taxon>Poales</taxon>
        <taxon>Poaceae</taxon>
        <taxon>BOP clade</taxon>
        <taxon>Oryzoideae</taxon>
        <taxon>Oryzeae</taxon>
        <taxon>Oryzinae</taxon>
        <taxon>Oryza</taxon>
        <taxon>Oryza sativa</taxon>
    </lineage>
</organism>
<evidence type="ECO:0000313" key="2">
    <source>
        <dbReference type="EMBL" id="BAT16189.1"/>
    </source>
</evidence>
<feature type="region of interest" description="Disordered" evidence="1">
    <location>
        <begin position="51"/>
        <end position="120"/>
    </location>
</feature>
<dbReference type="AlphaFoldDB" id="A0A0P0Y7U0"/>
<name>A0A0P0Y7U0_ORYSJ</name>
<sequence length="120" mass="12389">MTVGGVELRGQRLLRPRGAAARVAAAAAAWSCCEGGCTARVAEAVVGESLCTQSPTRRAATAVELATPRGRDGPRRSHTRPQSLSPPPNSTSPSSSSSTGELDRFHGEDRAPGGGRRGRP</sequence>
<feature type="compositionally biased region" description="Basic and acidic residues" evidence="1">
    <location>
        <begin position="101"/>
        <end position="111"/>
    </location>
</feature>
<dbReference type="Proteomes" id="UP000059680">
    <property type="component" value="Chromosome 12"/>
</dbReference>
<protein>
    <submittedName>
        <fullName evidence="2">Os12g0188802 protein</fullName>
    </submittedName>
</protein>
<reference evidence="2 3" key="2">
    <citation type="journal article" date="2013" name="Plant Cell Physiol.">
        <title>Rice Annotation Project Database (RAP-DB): an integrative and interactive database for rice genomics.</title>
        <authorList>
            <person name="Sakai H."/>
            <person name="Lee S.S."/>
            <person name="Tanaka T."/>
            <person name="Numa H."/>
            <person name="Kim J."/>
            <person name="Kawahara Y."/>
            <person name="Wakimoto H."/>
            <person name="Yang C.C."/>
            <person name="Iwamoto M."/>
            <person name="Abe T."/>
            <person name="Yamada Y."/>
            <person name="Muto A."/>
            <person name="Inokuchi H."/>
            <person name="Ikemura T."/>
            <person name="Matsumoto T."/>
            <person name="Sasaki T."/>
            <person name="Itoh T."/>
        </authorList>
    </citation>
    <scope>NUCLEOTIDE SEQUENCE [LARGE SCALE GENOMIC DNA]</scope>
    <source>
        <strain evidence="3">cv. Nipponbare</strain>
    </source>
</reference>
<dbReference type="InParanoid" id="A0A0P0Y7U0"/>
<dbReference type="PaxDb" id="39947-A0A0P0Y7U0"/>
<keyword evidence="3" id="KW-1185">Reference proteome</keyword>
<reference evidence="2 3" key="3">
    <citation type="journal article" date="2013" name="Rice">
        <title>Improvement of the Oryza sativa Nipponbare reference genome using next generation sequence and optical map data.</title>
        <authorList>
            <person name="Kawahara Y."/>
            <person name="de la Bastide M."/>
            <person name="Hamilton J.P."/>
            <person name="Kanamori H."/>
            <person name="McCombie W.R."/>
            <person name="Ouyang S."/>
            <person name="Schwartz D.C."/>
            <person name="Tanaka T."/>
            <person name="Wu J."/>
            <person name="Zhou S."/>
            <person name="Childs K.L."/>
            <person name="Davidson R.M."/>
            <person name="Lin H."/>
            <person name="Quesada-Ocampo L."/>
            <person name="Vaillancourt B."/>
            <person name="Sakai H."/>
            <person name="Lee S.S."/>
            <person name="Kim J."/>
            <person name="Numa H."/>
            <person name="Itoh T."/>
            <person name="Buell C.R."/>
            <person name="Matsumoto T."/>
        </authorList>
    </citation>
    <scope>NUCLEOTIDE SEQUENCE [LARGE SCALE GENOMIC DNA]</scope>
    <source>
        <strain evidence="3">cv. Nipponbare</strain>
    </source>
</reference>
<reference evidence="3" key="1">
    <citation type="journal article" date="2005" name="Nature">
        <title>The map-based sequence of the rice genome.</title>
        <authorList>
            <consortium name="International rice genome sequencing project (IRGSP)"/>
            <person name="Matsumoto T."/>
            <person name="Wu J."/>
            <person name="Kanamori H."/>
            <person name="Katayose Y."/>
            <person name="Fujisawa M."/>
            <person name="Namiki N."/>
            <person name="Mizuno H."/>
            <person name="Yamamoto K."/>
            <person name="Antonio B.A."/>
            <person name="Baba T."/>
            <person name="Sakata K."/>
            <person name="Nagamura Y."/>
            <person name="Aoki H."/>
            <person name="Arikawa K."/>
            <person name="Arita K."/>
            <person name="Bito T."/>
            <person name="Chiden Y."/>
            <person name="Fujitsuka N."/>
            <person name="Fukunaka R."/>
            <person name="Hamada M."/>
            <person name="Harada C."/>
            <person name="Hayashi A."/>
            <person name="Hijishita S."/>
            <person name="Honda M."/>
            <person name="Hosokawa S."/>
            <person name="Ichikawa Y."/>
            <person name="Idonuma A."/>
            <person name="Iijima M."/>
            <person name="Ikeda M."/>
            <person name="Ikeno M."/>
            <person name="Ito K."/>
            <person name="Ito S."/>
            <person name="Ito T."/>
            <person name="Ito Y."/>
            <person name="Ito Y."/>
            <person name="Iwabuchi A."/>
            <person name="Kamiya K."/>
            <person name="Karasawa W."/>
            <person name="Kurita K."/>
            <person name="Katagiri S."/>
            <person name="Kikuta A."/>
            <person name="Kobayashi H."/>
            <person name="Kobayashi N."/>
            <person name="Machita K."/>
            <person name="Maehara T."/>
            <person name="Masukawa M."/>
            <person name="Mizubayashi T."/>
            <person name="Mukai Y."/>
            <person name="Nagasaki H."/>
            <person name="Nagata Y."/>
            <person name="Naito S."/>
            <person name="Nakashima M."/>
            <person name="Nakama Y."/>
            <person name="Nakamichi Y."/>
            <person name="Nakamura M."/>
            <person name="Meguro A."/>
            <person name="Negishi M."/>
            <person name="Ohta I."/>
            <person name="Ohta T."/>
            <person name="Okamoto M."/>
            <person name="Ono N."/>
            <person name="Saji S."/>
            <person name="Sakaguchi M."/>
            <person name="Sakai K."/>
            <person name="Shibata M."/>
            <person name="Shimokawa T."/>
            <person name="Song J."/>
            <person name="Takazaki Y."/>
            <person name="Terasawa K."/>
            <person name="Tsugane M."/>
            <person name="Tsuji K."/>
            <person name="Ueda S."/>
            <person name="Waki K."/>
            <person name="Yamagata H."/>
            <person name="Yamamoto M."/>
            <person name="Yamamoto S."/>
            <person name="Yamane H."/>
            <person name="Yoshiki S."/>
            <person name="Yoshihara R."/>
            <person name="Yukawa K."/>
            <person name="Zhong H."/>
            <person name="Yano M."/>
            <person name="Yuan Q."/>
            <person name="Ouyang S."/>
            <person name="Liu J."/>
            <person name="Jones K.M."/>
            <person name="Gansberger K."/>
            <person name="Moffat K."/>
            <person name="Hill J."/>
            <person name="Bera J."/>
            <person name="Fadrosh D."/>
            <person name="Jin S."/>
            <person name="Johri S."/>
            <person name="Kim M."/>
            <person name="Overton L."/>
            <person name="Reardon M."/>
            <person name="Tsitrin T."/>
            <person name="Vuong H."/>
            <person name="Weaver B."/>
            <person name="Ciecko A."/>
            <person name="Tallon L."/>
            <person name="Jackson J."/>
            <person name="Pai G."/>
            <person name="Aken S.V."/>
            <person name="Utterback T."/>
            <person name="Reidmuller S."/>
            <person name="Feldblyum T."/>
            <person name="Hsiao J."/>
            <person name="Zismann V."/>
            <person name="Iobst S."/>
            <person name="de Vazeille A.R."/>
            <person name="Buell C.R."/>
            <person name="Ying K."/>
            <person name="Li Y."/>
            <person name="Lu T."/>
            <person name="Huang Y."/>
            <person name="Zhao Q."/>
            <person name="Feng Q."/>
            <person name="Zhang L."/>
            <person name="Zhu J."/>
            <person name="Weng Q."/>
            <person name="Mu J."/>
            <person name="Lu Y."/>
            <person name="Fan D."/>
            <person name="Liu Y."/>
            <person name="Guan J."/>
            <person name="Zhang Y."/>
            <person name="Yu S."/>
            <person name="Liu X."/>
            <person name="Zhang Y."/>
            <person name="Hong G."/>
            <person name="Han B."/>
            <person name="Choisne N."/>
            <person name="Demange N."/>
            <person name="Orjeda G."/>
            <person name="Samain S."/>
            <person name="Cattolico L."/>
            <person name="Pelletier E."/>
            <person name="Couloux A."/>
            <person name="Segurens B."/>
            <person name="Wincker P."/>
            <person name="D'Hont A."/>
            <person name="Scarpelli C."/>
            <person name="Weissenbach J."/>
            <person name="Salanoubat M."/>
            <person name="Quetier F."/>
            <person name="Yu Y."/>
            <person name="Kim H.R."/>
            <person name="Rambo T."/>
            <person name="Currie J."/>
            <person name="Collura K."/>
            <person name="Luo M."/>
            <person name="Yang T."/>
            <person name="Ammiraju J.S.S."/>
            <person name="Engler F."/>
            <person name="Soderlund C."/>
            <person name="Wing R.A."/>
            <person name="Palmer L.E."/>
            <person name="de la Bastide M."/>
            <person name="Spiegel L."/>
            <person name="Nascimento L."/>
            <person name="Zutavern T."/>
            <person name="O'Shaughnessy A."/>
            <person name="Dike S."/>
            <person name="Dedhia N."/>
            <person name="Preston R."/>
            <person name="Balija V."/>
            <person name="McCombie W.R."/>
            <person name="Chow T."/>
            <person name="Chen H."/>
            <person name="Chung M."/>
            <person name="Chen C."/>
            <person name="Shaw J."/>
            <person name="Wu H."/>
            <person name="Hsiao K."/>
            <person name="Chao Y."/>
            <person name="Chu M."/>
            <person name="Cheng C."/>
            <person name="Hour A."/>
            <person name="Lee P."/>
            <person name="Lin S."/>
            <person name="Lin Y."/>
            <person name="Liou J."/>
            <person name="Liu S."/>
            <person name="Hsing Y."/>
            <person name="Raghuvanshi S."/>
            <person name="Mohanty A."/>
            <person name="Bharti A.K."/>
            <person name="Gaur A."/>
            <person name="Gupta V."/>
            <person name="Kumar D."/>
            <person name="Ravi V."/>
            <person name="Vij S."/>
            <person name="Kapur A."/>
            <person name="Khurana P."/>
            <person name="Khurana P."/>
            <person name="Khurana J.P."/>
            <person name="Tyagi A.K."/>
            <person name="Gaikwad K."/>
            <person name="Singh A."/>
            <person name="Dalal V."/>
            <person name="Srivastava S."/>
            <person name="Dixit A."/>
            <person name="Pal A.K."/>
            <person name="Ghazi I.A."/>
            <person name="Yadav M."/>
            <person name="Pandit A."/>
            <person name="Bhargava A."/>
            <person name="Sureshbabu K."/>
            <person name="Batra K."/>
            <person name="Sharma T.R."/>
            <person name="Mohapatra T."/>
            <person name="Singh N.K."/>
            <person name="Messing J."/>
            <person name="Nelson A.B."/>
            <person name="Fuks G."/>
            <person name="Kavchok S."/>
            <person name="Keizer G."/>
            <person name="Linton E."/>
            <person name="Llaca V."/>
            <person name="Song R."/>
            <person name="Tanyolac B."/>
            <person name="Young S."/>
            <person name="Ho-Il K."/>
            <person name="Hahn J.H."/>
            <person name="Sangsakoo G."/>
            <person name="Vanavichit A."/>
            <person name="de Mattos Luiz.A.T."/>
            <person name="Zimmer P.D."/>
            <person name="Malone G."/>
            <person name="Dellagostin O."/>
            <person name="de Oliveira A.C."/>
            <person name="Bevan M."/>
            <person name="Bancroft I."/>
            <person name="Minx P."/>
            <person name="Cordum H."/>
            <person name="Wilson R."/>
            <person name="Cheng Z."/>
            <person name="Jin W."/>
            <person name="Jiang J."/>
            <person name="Leong S.A."/>
            <person name="Iwama H."/>
            <person name="Gojobori T."/>
            <person name="Itoh T."/>
            <person name="Niimura Y."/>
            <person name="Fujii Y."/>
            <person name="Habara T."/>
            <person name="Sakai H."/>
            <person name="Sato Y."/>
            <person name="Wilson G."/>
            <person name="Kumar K."/>
            <person name="McCouch S."/>
            <person name="Juretic N."/>
            <person name="Hoen D."/>
            <person name="Wright S."/>
            <person name="Bruskiewich R."/>
            <person name="Bureau T."/>
            <person name="Miyao A."/>
            <person name="Hirochika H."/>
            <person name="Nishikawa T."/>
            <person name="Kadowaki K."/>
            <person name="Sugiura M."/>
            <person name="Burr B."/>
            <person name="Sasaki T."/>
        </authorList>
    </citation>
    <scope>NUCLEOTIDE SEQUENCE [LARGE SCALE GENOMIC DNA]</scope>
    <source>
        <strain evidence="3">cv. Nipponbare</strain>
    </source>
</reference>